<dbReference type="OrthoDB" id="19102at2759"/>
<dbReference type="SUPFAM" id="SSF144091">
    <property type="entry name" value="Rhomboid-like"/>
    <property type="match status" value="1"/>
</dbReference>
<evidence type="ECO:0000256" key="6">
    <source>
        <dbReference type="SAM" id="Phobius"/>
    </source>
</evidence>
<evidence type="ECO:0000256" key="2">
    <source>
        <dbReference type="ARBA" id="ARBA00022692"/>
    </source>
</evidence>
<evidence type="ECO:0000313" key="8">
    <source>
        <dbReference type="Proteomes" id="UP000248349"/>
    </source>
</evidence>
<protein>
    <recommendedName>
        <fullName evidence="9">DER1-domain-containing protein</fullName>
    </recommendedName>
</protein>
<keyword evidence="8" id="KW-1185">Reference proteome</keyword>
<dbReference type="Pfam" id="PF04511">
    <property type="entry name" value="DER1"/>
    <property type="match status" value="1"/>
</dbReference>
<dbReference type="PANTHER" id="PTHR28152:SF1">
    <property type="entry name" value="HYDROXYACYL-THIOESTER DEHYDRATASE TYPE 2, MITOCHONDRIAL"/>
    <property type="match status" value="1"/>
</dbReference>
<dbReference type="EMBL" id="KZ821279">
    <property type="protein sequence ID" value="PYH40669.1"/>
    <property type="molecule type" value="Genomic_DNA"/>
</dbReference>
<evidence type="ECO:0000256" key="1">
    <source>
        <dbReference type="ARBA" id="ARBA00004141"/>
    </source>
</evidence>
<dbReference type="GeneID" id="37080622"/>
<sequence length="542" mass="60345">MLGSALLSTRRLLLRCGQRRSPAATCRQYSSLSERLHQKLTAQSLPLTFDYIYPQQSFLLDRTLTDILPQLSGVSTDLPSITNPSRLPPGHHLVYFPPQVSLSRILPDGTDCLHFPGYPFTRRLWAGGSVRFPATRDLLLDGRRAVCIETIRDVLATGPAGKEKVTVKVERRIGTVREGEHHSQIRARIWKDEEADLGHSSVIEHRNLVFMRDKTPEQLTGDRANFRRPSRTIKCAPGIWNCANTIREVDYKNLAPLFVGEELTICGKPKAGSSQAWDVWIEDKDGGLAFWSLPPVIRTLSALTFAQSALMYGGLLNGYYLLFDSRFVSKFPPEVWRLLTPFMITRPGLSLFLDVYLMYTYGSSLETGSPRLSGPGNFFVYTVFVASIIMLTAGCLLGCVTFTSALILAFVYTFAQENRGRKAMFFVVQLPVEFLPWAMLAFTLVANGWPAVLGDGTGIVAAHLYEFLTRIYPAFGGGQYYLVTPTFVRNFFTASTPHGNHRAYGTAFQPPNQAPASASEGWTSVFQGPRNRRGPGRRLGGN</sequence>
<dbReference type="InterPro" id="IPR007599">
    <property type="entry name" value="DER1"/>
</dbReference>
<feature type="transmembrane region" description="Helical" evidence="6">
    <location>
        <begin position="379"/>
        <end position="412"/>
    </location>
</feature>
<accession>A0A318Z187</accession>
<feature type="transmembrane region" description="Helical" evidence="6">
    <location>
        <begin position="424"/>
        <end position="446"/>
    </location>
</feature>
<dbReference type="InterPro" id="IPR035952">
    <property type="entry name" value="Rhomboid-like_sf"/>
</dbReference>
<reference evidence="7 8" key="1">
    <citation type="submission" date="2016-12" db="EMBL/GenBank/DDBJ databases">
        <title>The genomes of Aspergillus section Nigri reveals drivers in fungal speciation.</title>
        <authorList>
            <consortium name="DOE Joint Genome Institute"/>
            <person name="Vesth T.C."/>
            <person name="Nybo J."/>
            <person name="Theobald S."/>
            <person name="Brandl J."/>
            <person name="Frisvad J.C."/>
            <person name="Nielsen K.F."/>
            <person name="Lyhne E.K."/>
            <person name="Kogle M.E."/>
            <person name="Kuo A."/>
            <person name="Riley R."/>
            <person name="Clum A."/>
            <person name="Nolan M."/>
            <person name="Lipzen A."/>
            <person name="Salamov A."/>
            <person name="Henrissat B."/>
            <person name="Wiebenga A."/>
            <person name="De Vries R.P."/>
            <person name="Grigoriev I.V."/>
            <person name="Mortensen U.H."/>
            <person name="Andersen M.R."/>
            <person name="Baker S.E."/>
        </authorList>
    </citation>
    <scope>NUCLEOTIDE SEQUENCE [LARGE SCALE GENOMIC DNA]</scope>
    <source>
        <strain evidence="7 8">JOP 1030-1</strain>
    </source>
</reference>
<evidence type="ECO:0000313" key="7">
    <source>
        <dbReference type="EMBL" id="PYH40669.1"/>
    </source>
</evidence>
<dbReference type="GO" id="GO:0005739">
    <property type="term" value="C:mitochondrion"/>
    <property type="evidence" value="ECO:0007669"/>
    <property type="project" value="TreeGrafter"/>
</dbReference>
<dbReference type="AlphaFoldDB" id="A0A318Z187"/>
<dbReference type="Proteomes" id="UP000248349">
    <property type="component" value="Unassembled WGS sequence"/>
</dbReference>
<dbReference type="InterPro" id="IPR052741">
    <property type="entry name" value="Mitochondrial_HTD2"/>
</dbReference>
<evidence type="ECO:0000256" key="4">
    <source>
        <dbReference type="ARBA" id="ARBA00023136"/>
    </source>
</evidence>
<gene>
    <name evidence="7" type="ORF">BP01DRAFT_419281</name>
</gene>
<evidence type="ECO:0000256" key="5">
    <source>
        <dbReference type="SAM" id="MobiDB-lite"/>
    </source>
</evidence>
<feature type="transmembrane region" description="Helical" evidence="6">
    <location>
        <begin position="335"/>
        <end position="359"/>
    </location>
</feature>
<keyword evidence="4 6" id="KW-0472">Membrane</keyword>
<dbReference type="RefSeq" id="XP_025426651.1">
    <property type="nucleotide sequence ID" value="XM_025579393.1"/>
</dbReference>
<proteinExistence type="predicted"/>
<dbReference type="GO" id="GO:0016020">
    <property type="term" value="C:membrane"/>
    <property type="evidence" value="ECO:0007669"/>
    <property type="project" value="UniProtKB-SubCell"/>
</dbReference>
<dbReference type="STRING" id="1450539.A0A318Z187"/>
<name>A0A318Z187_9EURO</name>
<feature type="region of interest" description="Disordered" evidence="5">
    <location>
        <begin position="507"/>
        <end position="542"/>
    </location>
</feature>
<feature type="transmembrane region" description="Helical" evidence="6">
    <location>
        <begin position="302"/>
        <end position="323"/>
    </location>
</feature>
<evidence type="ECO:0000256" key="3">
    <source>
        <dbReference type="ARBA" id="ARBA00022989"/>
    </source>
</evidence>
<comment type="subcellular location">
    <subcellularLocation>
        <location evidence="1">Membrane</location>
        <topology evidence="1">Multi-pass membrane protein</topology>
    </subcellularLocation>
</comment>
<keyword evidence="3 6" id="KW-1133">Transmembrane helix</keyword>
<feature type="compositionally biased region" description="Polar residues" evidence="5">
    <location>
        <begin position="509"/>
        <end position="526"/>
    </location>
</feature>
<organism evidence="7 8">
    <name type="scientific">Aspergillus saccharolyticus JOP 1030-1</name>
    <dbReference type="NCBI Taxonomy" id="1450539"/>
    <lineage>
        <taxon>Eukaryota</taxon>
        <taxon>Fungi</taxon>
        <taxon>Dikarya</taxon>
        <taxon>Ascomycota</taxon>
        <taxon>Pezizomycotina</taxon>
        <taxon>Eurotiomycetes</taxon>
        <taxon>Eurotiomycetidae</taxon>
        <taxon>Eurotiales</taxon>
        <taxon>Aspergillaceae</taxon>
        <taxon>Aspergillus</taxon>
        <taxon>Aspergillus subgen. Circumdati</taxon>
    </lineage>
</organism>
<keyword evidence="2 6" id="KW-0812">Transmembrane</keyword>
<evidence type="ECO:0008006" key="9">
    <source>
        <dbReference type="Google" id="ProtNLM"/>
    </source>
</evidence>
<dbReference type="PANTHER" id="PTHR28152">
    <property type="entry name" value="HYDROXYACYL-THIOESTER DEHYDRATASE TYPE 2, MITOCHONDRIAL"/>
    <property type="match status" value="1"/>
</dbReference>
<dbReference type="GO" id="GO:0019171">
    <property type="term" value="F:(3R)-hydroxyacyl-[acyl-carrier-protein] dehydratase activity"/>
    <property type="evidence" value="ECO:0007669"/>
    <property type="project" value="TreeGrafter"/>
</dbReference>